<dbReference type="InterPro" id="IPR047655">
    <property type="entry name" value="Transpos_IS630-like"/>
</dbReference>
<dbReference type="Proteomes" id="UP001589891">
    <property type="component" value="Unassembled WGS sequence"/>
</dbReference>
<dbReference type="Pfam" id="PF13358">
    <property type="entry name" value="DDE_3"/>
    <property type="match status" value="1"/>
</dbReference>
<dbReference type="EMBL" id="JBHLSS010000075">
    <property type="protein sequence ID" value="MFC0710282.1"/>
    <property type="molecule type" value="Genomic_DNA"/>
</dbReference>
<gene>
    <name evidence="2" type="ORF">ACFFGX_12200</name>
</gene>
<evidence type="ECO:0000313" key="3">
    <source>
        <dbReference type="Proteomes" id="UP001589891"/>
    </source>
</evidence>
<evidence type="ECO:0000259" key="1">
    <source>
        <dbReference type="Pfam" id="PF13358"/>
    </source>
</evidence>
<accession>A0ABV6SL65</accession>
<keyword evidence="3" id="KW-1185">Reference proteome</keyword>
<comment type="caution">
    <text evidence="2">The sequence shown here is derived from an EMBL/GenBank/DDBJ whole genome shotgun (WGS) entry which is preliminary data.</text>
</comment>
<reference evidence="2 3" key="1">
    <citation type="submission" date="2024-09" db="EMBL/GenBank/DDBJ databases">
        <authorList>
            <person name="Sun Q."/>
            <person name="Mori K."/>
        </authorList>
    </citation>
    <scope>NUCLEOTIDE SEQUENCE [LARGE SCALE GENOMIC DNA]</scope>
    <source>
        <strain evidence="2 3">NCAIM B.01794</strain>
    </source>
</reference>
<dbReference type="PANTHER" id="PTHR46564">
    <property type="entry name" value="TRANSPOSASE"/>
    <property type="match status" value="1"/>
</dbReference>
<dbReference type="PANTHER" id="PTHR46564:SF1">
    <property type="entry name" value="TRANSPOSASE"/>
    <property type="match status" value="1"/>
</dbReference>
<dbReference type="NCBIfam" id="NF033545">
    <property type="entry name" value="transpos_IS630"/>
    <property type="match status" value="1"/>
</dbReference>
<dbReference type="RefSeq" id="WP_376946167.1">
    <property type="nucleotide sequence ID" value="NZ_JBHLSS010000075.1"/>
</dbReference>
<feature type="domain" description="Tc1-like transposase DDE" evidence="1">
    <location>
        <begin position="143"/>
        <end position="283"/>
    </location>
</feature>
<evidence type="ECO:0000313" key="2">
    <source>
        <dbReference type="EMBL" id="MFC0710282.1"/>
    </source>
</evidence>
<proteinExistence type="predicted"/>
<name>A0ABV6SL65_AZOPA</name>
<protein>
    <submittedName>
        <fullName evidence="2">IS630 family transposase</fullName>
    </submittedName>
</protein>
<dbReference type="InterPro" id="IPR036397">
    <property type="entry name" value="RNaseH_sf"/>
</dbReference>
<dbReference type="InterPro" id="IPR038717">
    <property type="entry name" value="Tc1-like_DDE_dom"/>
</dbReference>
<dbReference type="Gene3D" id="3.30.420.10">
    <property type="entry name" value="Ribonuclease H-like superfamily/Ribonuclease H"/>
    <property type="match status" value="1"/>
</dbReference>
<organism evidence="2 3">
    <name type="scientific">Azorhizophilus paspali</name>
    <name type="common">Azotobacter paspali</name>
    <dbReference type="NCBI Taxonomy" id="69963"/>
    <lineage>
        <taxon>Bacteria</taxon>
        <taxon>Pseudomonadati</taxon>
        <taxon>Pseudomonadota</taxon>
        <taxon>Gammaproteobacteria</taxon>
        <taxon>Pseudomonadales</taxon>
        <taxon>Pseudomonadaceae</taxon>
        <taxon>Azorhizophilus</taxon>
    </lineage>
</organism>
<sequence length="312" mass="34795">MGWRRGRTYGQGLHDWVLAADRPVREVARRFAVGESYVARARQQRGQVSAGVQCNYVFLRLQRLERALTGRVAAAPEQTLTQLCQWGEAEHDVRVSPTALWKTLGRLGLTLKKSLQAAEQQRADVAQARHAWAAEQSRLDVRRVVFLDETWASTNMSPSRGSSPRGQRCPGQVPHDYWKTTTFICALRSELVAPLVLDGPVNGRAFRAWVEQVLAPSLSAGDIVVMDNFGSHKVAGVREAIQARGAELRYLSPYSPDYNPIEQVFAKLKAPLRKAAARTVDTLWSAIGTLLERFPAAECERYIRHCGYGRSG</sequence>